<dbReference type="InterPro" id="IPR028938">
    <property type="entry name" value="Rsf1-like"/>
</dbReference>
<gene>
    <name evidence="2" type="ORF">C2S53_012550</name>
</gene>
<dbReference type="AlphaFoldDB" id="A0AAD4PDF3"/>
<feature type="compositionally biased region" description="Basic and acidic residues" evidence="1">
    <location>
        <begin position="335"/>
        <end position="346"/>
    </location>
</feature>
<evidence type="ECO:0000313" key="3">
    <source>
        <dbReference type="Proteomes" id="UP001190926"/>
    </source>
</evidence>
<dbReference type="PANTHER" id="PTHR14296">
    <property type="entry name" value="REMODELING AND SPACING FACTOR 1"/>
    <property type="match status" value="1"/>
</dbReference>
<feature type="region of interest" description="Disordered" evidence="1">
    <location>
        <begin position="333"/>
        <end position="413"/>
    </location>
</feature>
<feature type="compositionally biased region" description="Acidic residues" evidence="1">
    <location>
        <begin position="380"/>
        <end position="398"/>
    </location>
</feature>
<feature type="compositionally biased region" description="Low complexity" evidence="1">
    <location>
        <begin position="354"/>
        <end position="373"/>
    </location>
</feature>
<dbReference type="EMBL" id="SDAM02000032">
    <property type="protein sequence ID" value="KAH6835868.1"/>
    <property type="molecule type" value="Genomic_DNA"/>
</dbReference>
<organism evidence="2 3">
    <name type="scientific">Perilla frutescens var. hirtella</name>
    <name type="common">Perilla citriodora</name>
    <name type="synonym">Perilla setoyensis</name>
    <dbReference type="NCBI Taxonomy" id="608512"/>
    <lineage>
        <taxon>Eukaryota</taxon>
        <taxon>Viridiplantae</taxon>
        <taxon>Streptophyta</taxon>
        <taxon>Embryophyta</taxon>
        <taxon>Tracheophyta</taxon>
        <taxon>Spermatophyta</taxon>
        <taxon>Magnoliopsida</taxon>
        <taxon>eudicotyledons</taxon>
        <taxon>Gunneridae</taxon>
        <taxon>Pentapetalae</taxon>
        <taxon>asterids</taxon>
        <taxon>lamiids</taxon>
        <taxon>Lamiales</taxon>
        <taxon>Lamiaceae</taxon>
        <taxon>Nepetoideae</taxon>
        <taxon>Elsholtzieae</taxon>
        <taxon>Perilla</taxon>
    </lineage>
</organism>
<dbReference type="GO" id="GO:0031213">
    <property type="term" value="C:RSF complex"/>
    <property type="evidence" value="ECO:0007669"/>
    <property type="project" value="InterPro"/>
</dbReference>
<evidence type="ECO:0000256" key="1">
    <source>
        <dbReference type="SAM" id="MobiDB-lite"/>
    </source>
</evidence>
<dbReference type="Proteomes" id="UP001190926">
    <property type="component" value="Unassembled WGS sequence"/>
</dbReference>
<dbReference type="GO" id="GO:0006355">
    <property type="term" value="P:regulation of DNA-templated transcription"/>
    <property type="evidence" value="ECO:0007669"/>
    <property type="project" value="InterPro"/>
</dbReference>
<dbReference type="PANTHER" id="PTHR14296:SF12">
    <property type="entry name" value="DDT DOMAIN-CONTAINING PROTEIN DDR4 ISOFORM X1"/>
    <property type="match status" value="1"/>
</dbReference>
<evidence type="ECO:0000313" key="2">
    <source>
        <dbReference type="EMBL" id="KAH6835868.1"/>
    </source>
</evidence>
<protein>
    <recommendedName>
        <fullName evidence="4">DDT domain-containing protein DDR4</fullName>
    </recommendedName>
</protein>
<proteinExistence type="predicted"/>
<sequence>MAGTRRGPAALFGSAVNDDVVVISEPSPTKMAYVESVRTQLRQRWELASVLNFLHVFQPIIGKDLKLSAEDIETAIIEQNSTLAQLHIALLKGILPASQAQTLKSSDAWMVALSKTLSMWWPWVAEGNFPLTGAKGEEISIYKELEPTARVVILKALCEVRADQYDAASYINEKMKNGTEVSYFRKDKLASDGNGVSFWYDGSETIGHRLYKEVHFKNKKLKYKGAVPEIHCQWETLATNLEEFNNIVNELSSSEFKWEVALSKSVEINVIPVLEKQWKKKQRAQHRQQREQLLWNGFRNSIATRSCRNNKHVDYKFDSYDKAITEAIKYANKRKTSDEQIQEEKPSHKRRAPTSNGSNSSATASSDGESTETGRSNPEGSDDANDSNDEEYVEQEEDDGKKDGNGDEGNVHCHKQNMPLVCRSKGLRFSKRLAGVPGHTIPESVNLGLKNRLRQRPSVNTAVEQMVVLDSEDESSQERLDEDSRK</sequence>
<evidence type="ECO:0008006" key="4">
    <source>
        <dbReference type="Google" id="ProtNLM"/>
    </source>
</evidence>
<feature type="compositionally biased region" description="Basic and acidic residues" evidence="1">
    <location>
        <begin position="399"/>
        <end position="411"/>
    </location>
</feature>
<name>A0AAD4PDF3_PERFH</name>
<accession>A0AAD4PDF3</accession>
<reference evidence="2 3" key="1">
    <citation type="journal article" date="2021" name="Nat. Commun.">
        <title>Incipient diploidization of the medicinal plant Perilla within 10,000 years.</title>
        <authorList>
            <person name="Zhang Y."/>
            <person name="Shen Q."/>
            <person name="Leng L."/>
            <person name="Zhang D."/>
            <person name="Chen S."/>
            <person name="Shi Y."/>
            <person name="Ning Z."/>
            <person name="Chen S."/>
        </authorList>
    </citation>
    <scope>NUCLEOTIDE SEQUENCE [LARGE SCALE GENOMIC DNA]</scope>
    <source>
        <strain evidence="3">cv. PC099</strain>
    </source>
</reference>
<keyword evidence="3" id="KW-1185">Reference proteome</keyword>
<comment type="caution">
    <text evidence="2">The sequence shown here is derived from an EMBL/GenBank/DDBJ whole genome shotgun (WGS) entry which is preliminary data.</text>
</comment>